<protein>
    <recommendedName>
        <fullName evidence="3">PE domain-containing protein</fullName>
    </recommendedName>
</protein>
<sequence>MSRGGVFTWNQETRNAPAIANSVQSATDHSTSHGEQFTAMTVIAFPTADAVRAGPRDAAHPSGRVAGRQHATQASALVHVATAPLLAVLENCVAAAAVQGINDTGARRTADALLDARVALDLAIAAAGRALADRDMRMRRADSAIS</sequence>
<gene>
    <name evidence="1" type="ORF">ACFSCY_24540</name>
</gene>
<comment type="caution">
    <text evidence="1">The sequence shown here is derived from an EMBL/GenBank/DDBJ whole genome shotgun (WGS) entry which is preliminary data.</text>
</comment>
<evidence type="ECO:0000313" key="2">
    <source>
        <dbReference type="Proteomes" id="UP001597145"/>
    </source>
</evidence>
<dbReference type="Proteomes" id="UP001597145">
    <property type="component" value="Unassembled WGS sequence"/>
</dbReference>
<organism evidence="1 2">
    <name type="scientific">Pseudonocardia aurantiaca</name>
    <dbReference type="NCBI Taxonomy" id="75290"/>
    <lineage>
        <taxon>Bacteria</taxon>
        <taxon>Bacillati</taxon>
        <taxon>Actinomycetota</taxon>
        <taxon>Actinomycetes</taxon>
        <taxon>Pseudonocardiales</taxon>
        <taxon>Pseudonocardiaceae</taxon>
        <taxon>Pseudonocardia</taxon>
    </lineage>
</organism>
<accession>A0ABW4FPS2</accession>
<evidence type="ECO:0008006" key="3">
    <source>
        <dbReference type="Google" id="ProtNLM"/>
    </source>
</evidence>
<keyword evidence="2" id="KW-1185">Reference proteome</keyword>
<evidence type="ECO:0000313" key="1">
    <source>
        <dbReference type="EMBL" id="MFD1532599.1"/>
    </source>
</evidence>
<dbReference type="EMBL" id="JBHUCP010000019">
    <property type="protein sequence ID" value="MFD1532599.1"/>
    <property type="molecule type" value="Genomic_DNA"/>
</dbReference>
<reference evidence="2" key="1">
    <citation type="journal article" date="2019" name="Int. J. Syst. Evol. Microbiol.">
        <title>The Global Catalogue of Microorganisms (GCM) 10K type strain sequencing project: providing services to taxonomists for standard genome sequencing and annotation.</title>
        <authorList>
            <consortium name="The Broad Institute Genomics Platform"/>
            <consortium name="The Broad Institute Genome Sequencing Center for Infectious Disease"/>
            <person name="Wu L."/>
            <person name="Ma J."/>
        </authorList>
    </citation>
    <scope>NUCLEOTIDE SEQUENCE [LARGE SCALE GENOMIC DNA]</scope>
    <source>
        <strain evidence="2">JCM 12165</strain>
    </source>
</reference>
<proteinExistence type="predicted"/>
<name>A0ABW4FPS2_9PSEU</name>